<dbReference type="AlphaFoldDB" id="Q6ZDG0"/>
<evidence type="ECO:0000313" key="3">
    <source>
        <dbReference type="EMBL" id="BAD09350.1"/>
    </source>
</evidence>
<accession>Q6ZDG0</accession>
<reference evidence="4" key="3">
    <citation type="journal article" date="2005" name="Nature">
        <title>The map-based sequence of the rice genome.</title>
        <authorList>
            <consortium name="International rice genome sequencing project (IRGSP)"/>
            <person name="Matsumoto T."/>
            <person name="Wu J."/>
            <person name="Kanamori H."/>
            <person name="Katayose Y."/>
            <person name="Fujisawa M."/>
            <person name="Namiki N."/>
            <person name="Mizuno H."/>
            <person name="Yamamoto K."/>
            <person name="Antonio B.A."/>
            <person name="Baba T."/>
            <person name="Sakata K."/>
            <person name="Nagamura Y."/>
            <person name="Aoki H."/>
            <person name="Arikawa K."/>
            <person name="Arita K."/>
            <person name="Bito T."/>
            <person name="Chiden Y."/>
            <person name="Fujitsuka N."/>
            <person name="Fukunaka R."/>
            <person name="Hamada M."/>
            <person name="Harada C."/>
            <person name="Hayashi A."/>
            <person name="Hijishita S."/>
            <person name="Honda M."/>
            <person name="Hosokawa S."/>
            <person name="Ichikawa Y."/>
            <person name="Idonuma A."/>
            <person name="Iijima M."/>
            <person name="Ikeda M."/>
            <person name="Ikeno M."/>
            <person name="Ito K."/>
            <person name="Ito S."/>
            <person name="Ito T."/>
            <person name="Ito Y."/>
            <person name="Ito Y."/>
            <person name="Iwabuchi A."/>
            <person name="Kamiya K."/>
            <person name="Karasawa W."/>
            <person name="Kurita K."/>
            <person name="Katagiri S."/>
            <person name="Kikuta A."/>
            <person name="Kobayashi H."/>
            <person name="Kobayashi N."/>
            <person name="Machita K."/>
            <person name="Maehara T."/>
            <person name="Masukawa M."/>
            <person name="Mizubayashi T."/>
            <person name="Mukai Y."/>
            <person name="Nagasaki H."/>
            <person name="Nagata Y."/>
            <person name="Naito S."/>
            <person name="Nakashima M."/>
            <person name="Nakama Y."/>
            <person name="Nakamichi Y."/>
            <person name="Nakamura M."/>
            <person name="Meguro A."/>
            <person name="Negishi M."/>
            <person name="Ohta I."/>
            <person name="Ohta T."/>
            <person name="Okamoto M."/>
            <person name="Ono N."/>
            <person name="Saji S."/>
            <person name="Sakaguchi M."/>
            <person name="Sakai K."/>
            <person name="Shibata M."/>
            <person name="Shimokawa T."/>
            <person name="Song J."/>
            <person name="Takazaki Y."/>
            <person name="Terasawa K."/>
            <person name="Tsugane M."/>
            <person name="Tsuji K."/>
            <person name="Ueda S."/>
            <person name="Waki K."/>
            <person name="Yamagata H."/>
            <person name="Yamamoto M."/>
            <person name="Yamamoto S."/>
            <person name="Yamane H."/>
            <person name="Yoshiki S."/>
            <person name="Yoshihara R."/>
            <person name="Yukawa K."/>
            <person name="Zhong H."/>
            <person name="Yano M."/>
            <person name="Yuan Q."/>
            <person name="Ouyang S."/>
            <person name="Liu J."/>
            <person name="Jones K.M."/>
            <person name="Gansberger K."/>
            <person name="Moffat K."/>
            <person name="Hill J."/>
            <person name="Bera J."/>
            <person name="Fadrosh D."/>
            <person name="Jin S."/>
            <person name="Johri S."/>
            <person name="Kim M."/>
            <person name="Overton L."/>
            <person name="Reardon M."/>
            <person name="Tsitrin T."/>
            <person name="Vuong H."/>
            <person name="Weaver B."/>
            <person name="Ciecko A."/>
            <person name="Tallon L."/>
            <person name="Jackson J."/>
            <person name="Pai G."/>
            <person name="Aken S.V."/>
            <person name="Utterback T."/>
            <person name="Reidmuller S."/>
            <person name="Feldblyum T."/>
            <person name="Hsiao J."/>
            <person name="Zismann V."/>
            <person name="Iobst S."/>
            <person name="de Vazeille A.R."/>
            <person name="Buell C.R."/>
            <person name="Ying K."/>
            <person name="Li Y."/>
            <person name="Lu T."/>
            <person name="Huang Y."/>
            <person name="Zhao Q."/>
            <person name="Feng Q."/>
            <person name="Zhang L."/>
            <person name="Zhu J."/>
            <person name="Weng Q."/>
            <person name="Mu J."/>
            <person name="Lu Y."/>
            <person name="Fan D."/>
            <person name="Liu Y."/>
            <person name="Guan J."/>
            <person name="Zhang Y."/>
            <person name="Yu S."/>
            <person name="Liu X."/>
            <person name="Zhang Y."/>
            <person name="Hong G."/>
            <person name="Han B."/>
            <person name="Choisne N."/>
            <person name="Demange N."/>
            <person name="Orjeda G."/>
            <person name="Samain S."/>
            <person name="Cattolico L."/>
            <person name="Pelletier E."/>
            <person name="Couloux A."/>
            <person name="Segurens B."/>
            <person name="Wincker P."/>
            <person name="D'Hont A."/>
            <person name="Scarpelli C."/>
            <person name="Weissenbach J."/>
            <person name="Salanoubat M."/>
            <person name="Quetier F."/>
            <person name="Yu Y."/>
            <person name="Kim H.R."/>
            <person name="Rambo T."/>
            <person name="Currie J."/>
            <person name="Collura K."/>
            <person name="Luo M."/>
            <person name="Yang T."/>
            <person name="Ammiraju J.S.S."/>
            <person name="Engler F."/>
            <person name="Soderlund C."/>
            <person name="Wing R.A."/>
            <person name="Palmer L.E."/>
            <person name="de la Bastide M."/>
            <person name="Spiegel L."/>
            <person name="Nascimento L."/>
            <person name="Zutavern T."/>
            <person name="O'Shaughnessy A."/>
            <person name="Dike S."/>
            <person name="Dedhia N."/>
            <person name="Preston R."/>
            <person name="Balija V."/>
            <person name="McCombie W.R."/>
            <person name="Chow T."/>
            <person name="Chen H."/>
            <person name="Chung M."/>
            <person name="Chen C."/>
            <person name="Shaw J."/>
            <person name="Wu H."/>
            <person name="Hsiao K."/>
            <person name="Chao Y."/>
            <person name="Chu M."/>
            <person name="Cheng C."/>
            <person name="Hour A."/>
            <person name="Lee P."/>
            <person name="Lin S."/>
            <person name="Lin Y."/>
            <person name="Liou J."/>
            <person name="Liu S."/>
            <person name="Hsing Y."/>
            <person name="Raghuvanshi S."/>
            <person name="Mohanty A."/>
            <person name="Bharti A.K."/>
            <person name="Gaur A."/>
            <person name="Gupta V."/>
            <person name="Kumar D."/>
            <person name="Ravi V."/>
            <person name="Vij S."/>
            <person name="Kapur A."/>
            <person name="Khurana P."/>
            <person name="Khurana P."/>
            <person name="Khurana J.P."/>
            <person name="Tyagi A.K."/>
            <person name="Gaikwad K."/>
            <person name="Singh A."/>
            <person name="Dalal V."/>
            <person name="Srivastava S."/>
            <person name="Dixit A."/>
            <person name="Pal A.K."/>
            <person name="Ghazi I.A."/>
            <person name="Yadav M."/>
            <person name="Pandit A."/>
            <person name="Bhargava A."/>
            <person name="Sureshbabu K."/>
            <person name="Batra K."/>
            <person name="Sharma T.R."/>
            <person name="Mohapatra T."/>
            <person name="Singh N.K."/>
            <person name="Messing J."/>
            <person name="Nelson A.B."/>
            <person name="Fuks G."/>
            <person name="Kavchok S."/>
            <person name="Keizer G."/>
            <person name="Linton E."/>
            <person name="Llaca V."/>
            <person name="Song R."/>
            <person name="Tanyolac B."/>
            <person name="Young S."/>
            <person name="Ho-Il K."/>
            <person name="Hahn J.H."/>
            <person name="Sangsakoo G."/>
            <person name="Vanavichit A."/>
            <person name="de Mattos Luiz.A.T."/>
            <person name="Zimmer P.D."/>
            <person name="Malone G."/>
            <person name="Dellagostin O."/>
            <person name="de Oliveira A.C."/>
            <person name="Bevan M."/>
            <person name="Bancroft I."/>
            <person name="Minx P."/>
            <person name="Cordum H."/>
            <person name="Wilson R."/>
            <person name="Cheng Z."/>
            <person name="Jin W."/>
            <person name="Jiang J."/>
            <person name="Leong S.A."/>
            <person name="Iwama H."/>
            <person name="Gojobori T."/>
            <person name="Itoh T."/>
            <person name="Niimura Y."/>
            <person name="Fujii Y."/>
            <person name="Habara T."/>
            <person name="Sakai H."/>
            <person name="Sato Y."/>
            <person name="Wilson G."/>
            <person name="Kumar K."/>
            <person name="McCouch S."/>
            <person name="Juretic N."/>
            <person name="Hoen D."/>
            <person name="Wright S."/>
            <person name="Bruskiewich R."/>
            <person name="Bureau T."/>
            <person name="Miyao A."/>
            <person name="Hirochika H."/>
            <person name="Nishikawa T."/>
            <person name="Kadowaki K."/>
            <person name="Sugiura M."/>
            <person name="Burr B."/>
            <person name="Sasaki T."/>
        </authorList>
    </citation>
    <scope>NUCLEOTIDE SEQUENCE [LARGE SCALE GENOMIC DNA]</scope>
    <source>
        <strain evidence="4">cv. Nipponbare</strain>
    </source>
</reference>
<organism evidence="3 4">
    <name type="scientific">Oryza sativa subsp. japonica</name>
    <name type="common">Rice</name>
    <dbReference type="NCBI Taxonomy" id="39947"/>
    <lineage>
        <taxon>Eukaryota</taxon>
        <taxon>Viridiplantae</taxon>
        <taxon>Streptophyta</taxon>
        <taxon>Embryophyta</taxon>
        <taxon>Tracheophyta</taxon>
        <taxon>Spermatophyta</taxon>
        <taxon>Magnoliopsida</taxon>
        <taxon>Liliopsida</taxon>
        <taxon>Poales</taxon>
        <taxon>Poaceae</taxon>
        <taxon>BOP clade</taxon>
        <taxon>Oryzoideae</taxon>
        <taxon>Oryzeae</taxon>
        <taxon>Oryzinae</taxon>
        <taxon>Oryza</taxon>
        <taxon>Oryza sativa</taxon>
    </lineage>
</organism>
<proteinExistence type="predicted"/>
<name>Q6ZDG0_ORYSJ</name>
<reference evidence="3" key="2">
    <citation type="submission" date="2001-12" db="EMBL/GenBank/DDBJ databases">
        <title>Oryza sativa nipponbare(GA3) genomic DNA, chromosome 8, PAC clone:P0451G12.</title>
        <authorList>
            <person name="Sasaki T."/>
            <person name="Matsumoto T."/>
            <person name="Yamamoto K."/>
        </authorList>
    </citation>
    <scope>NUCLEOTIDE SEQUENCE</scope>
</reference>
<dbReference type="EMBL" id="AP004399">
    <property type="protein sequence ID" value="BAD09350.1"/>
    <property type="molecule type" value="Genomic_DNA"/>
</dbReference>
<evidence type="ECO:0000313" key="4">
    <source>
        <dbReference type="Proteomes" id="UP000000763"/>
    </source>
</evidence>
<dbReference type="EMBL" id="AP004154">
    <property type="protein sequence ID" value="BAD09196.1"/>
    <property type="molecule type" value="Genomic_DNA"/>
</dbReference>
<dbReference type="Proteomes" id="UP000000763">
    <property type="component" value="Chromosome 8"/>
</dbReference>
<gene>
    <name evidence="2" type="ORF">OJ1111_E05.5</name>
    <name evidence="3" type="ORF">P0451G12.27</name>
</gene>
<feature type="region of interest" description="Disordered" evidence="1">
    <location>
        <begin position="19"/>
        <end position="132"/>
    </location>
</feature>
<evidence type="ECO:0000313" key="2">
    <source>
        <dbReference type="EMBL" id="BAD09196.1"/>
    </source>
</evidence>
<reference evidence="2" key="1">
    <citation type="submission" date="2001-09" db="EMBL/GenBank/DDBJ databases">
        <title>Oryza sativa nipponbare(GA3) genomic DNA, chromosome 8, BAC clone:OJ1111_E05.</title>
        <authorList>
            <person name="Sasaki T."/>
            <person name="Matsumoto T."/>
            <person name="Yamamoto K."/>
        </authorList>
    </citation>
    <scope>NUCLEOTIDE SEQUENCE</scope>
</reference>
<sequence length="132" mass="14789">MVVRQPWMVAQAHRTVLEKPTGVQQQQRLHGANVHKEEEDESRQSAQLQDTGPTGGGGGGMHACTPKRPINRWPRKDNPVAGAAHDAETVATTECVLDREDVRRWRGGRPGPRRNREYPEELYSGSWQESSV</sequence>
<evidence type="ECO:0000256" key="1">
    <source>
        <dbReference type="SAM" id="MobiDB-lite"/>
    </source>
</evidence>
<protein>
    <submittedName>
        <fullName evidence="3">Uncharacterized protein</fullName>
    </submittedName>
</protein>
<reference evidence="4" key="4">
    <citation type="journal article" date="2008" name="Nucleic Acids Res.">
        <title>The rice annotation project database (RAP-DB): 2008 update.</title>
        <authorList>
            <consortium name="The rice annotation project (RAP)"/>
        </authorList>
    </citation>
    <scope>GENOME REANNOTATION</scope>
    <source>
        <strain evidence="4">cv. Nipponbare</strain>
    </source>
</reference>